<protein>
    <recommendedName>
        <fullName evidence="1">Fumarate lyase N-terminal domain-containing protein</fullName>
    </recommendedName>
</protein>
<gene>
    <name evidence="2" type="ORF">ADH67_09155</name>
</gene>
<dbReference type="PROSITE" id="PS00163">
    <property type="entry name" value="FUMARATE_LYASES"/>
    <property type="match status" value="1"/>
</dbReference>
<dbReference type="AlphaFoldDB" id="A0A227KI56"/>
<name>A0A227KI56_9BURK</name>
<proteinExistence type="predicted"/>
<dbReference type="InterPro" id="IPR000362">
    <property type="entry name" value="Fumarate_lyase_fam"/>
</dbReference>
<accession>A0A227KI56</accession>
<dbReference type="InterPro" id="IPR008948">
    <property type="entry name" value="L-Aspartase-like"/>
</dbReference>
<dbReference type="GeneID" id="78362273"/>
<dbReference type="InterPro" id="IPR022761">
    <property type="entry name" value="Fumarate_lyase_N"/>
</dbReference>
<dbReference type="PANTHER" id="PTHR42696">
    <property type="entry name" value="ASPARTATE AMMONIA-LYASE"/>
    <property type="match status" value="1"/>
</dbReference>
<evidence type="ECO:0000313" key="3">
    <source>
        <dbReference type="Proteomes" id="UP000214610"/>
    </source>
</evidence>
<comment type="caution">
    <text evidence="2">The sequence shown here is derived from an EMBL/GenBank/DDBJ whole genome shotgun (WGS) entry which is preliminary data.</text>
</comment>
<feature type="domain" description="Fumarate lyase N-terminal" evidence="1">
    <location>
        <begin position="23"/>
        <end position="300"/>
    </location>
</feature>
<organism evidence="2 3">
    <name type="scientific">Turicimonas muris</name>
    <dbReference type="NCBI Taxonomy" id="1796652"/>
    <lineage>
        <taxon>Bacteria</taxon>
        <taxon>Pseudomonadati</taxon>
        <taxon>Pseudomonadota</taxon>
        <taxon>Betaproteobacteria</taxon>
        <taxon>Burkholderiales</taxon>
        <taxon>Sutterellaceae</taxon>
        <taxon>Turicimonas</taxon>
    </lineage>
</organism>
<dbReference type="InterPro" id="IPR051546">
    <property type="entry name" value="Aspartate_Ammonia-Lyase"/>
</dbReference>
<dbReference type="EMBL" id="NHMP01000005">
    <property type="protein sequence ID" value="OXE47313.1"/>
    <property type="molecule type" value="Genomic_DNA"/>
</dbReference>
<dbReference type="PANTHER" id="PTHR42696:SF2">
    <property type="entry name" value="ASPARTATE AMMONIA-LYASE"/>
    <property type="match status" value="1"/>
</dbReference>
<dbReference type="Proteomes" id="UP000214610">
    <property type="component" value="Unassembled WGS sequence"/>
</dbReference>
<evidence type="ECO:0000259" key="1">
    <source>
        <dbReference type="Pfam" id="PF00206"/>
    </source>
</evidence>
<dbReference type="SUPFAM" id="SSF48557">
    <property type="entry name" value="L-aspartase-like"/>
    <property type="match status" value="1"/>
</dbReference>
<keyword evidence="3" id="KW-1185">Reference proteome</keyword>
<dbReference type="PRINTS" id="PR00149">
    <property type="entry name" value="FUMRATELYASE"/>
</dbReference>
<dbReference type="GO" id="GO:0006531">
    <property type="term" value="P:aspartate metabolic process"/>
    <property type="evidence" value="ECO:0007669"/>
    <property type="project" value="TreeGrafter"/>
</dbReference>
<dbReference type="RefSeq" id="WP_066594429.1">
    <property type="nucleotide sequence ID" value="NZ_CAJTBZ010000010.1"/>
</dbReference>
<dbReference type="InterPro" id="IPR020557">
    <property type="entry name" value="Fumarate_lyase_CS"/>
</dbReference>
<reference evidence="3" key="1">
    <citation type="submission" date="2017-05" db="EMBL/GenBank/DDBJ databases">
        <title>Improved OligoMM genomes.</title>
        <authorList>
            <person name="Garzetti D."/>
        </authorList>
    </citation>
    <scope>NUCLEOTIDE SEQUENCE [LARGE SCALE GENOMIC DNA]</scope>
    <source>
        <strain evidence="3">YL45</strain>
    </source>
</reference>
<dbReference type="GO" id="GO:0005829">
    <property type="term" value="C:cytosol"/>
    <property type="evidence" value="ECO:0007669"/>
    <property type="project" value="TreeGrafter"/>
</dbReference>
<dbReference type="Gene3D" id="1.20.200.10">
    <property type="entry name" value="Fumarase/aspartase (Central domain)"/>
    <property type="match status" value="1"/>
</dbReference>
<dbReference type="Pfam" id="PF00206">
    <property type="entry name" value="Lyase_1"/>
    <property type="match status" value="1"/>
</dbReference>
<dbReference type="GO" id="GO:0008797">
    <property type="term" value="F:aspartate ammonia-lyase activity"/>
    <property type="evidence" value="ECO:0007669"/>
    <property type="project" value="TreeGrafter"/>
</dbReference>
<evidence type="ECO:0000313" key="2">
    <source>
        <dbReference type="EMBL" id="OXE47313.1"/>
    </source>
</evidence>
<sequence>MKNLTSSITWSTYPAYPRAILSILQVIGTAKSKIGLVSEDTSRAIEEAIQEVIQASFDWKILGVSDLSLTKKILEEVIAKIPEKLQPEAREALTAGYSPYALFLTAKEYVILRELRLLLDSTSNLKKILLQKAQAFSEERTYARDHLRDADEINFSTVFEIFEQGISEQDELISCSLNRWNINYLISYRPGLEEAPTNISGFQSALRQELEKQFELKLDNLPGYLDFLNFGVKLLNSHALLQGLSTQVWRIANDLRIRASGPRGGLSEITLPAVAPGSSIMPGKLNPIIAEMIYGTCDQVDADHAGISMSLKSGWLETAATSSLSLKAYLQSVELLRRSIDCFTNLCISGVEINKKA</sequence>